<gene>
    <name evidence="4" type="ORF">EGW08_013814</name>
</gene>
<feature type="compositionally biased region" description="Basic and acidic residues" evidence="2">
    <location>
        <begin position="312"/>
        <end position="325"/>
    </location>
</feature>
<feature type="non-terminal residue" evidence="4">
    <location>
        <position position="339"/>
    </location>
</feature>
<dbReference type="InterPro" id="IPR000315">
    <property type="entry name" value="Znf_B-box"/>
</dbReference>
<evidence type="ECO:0000256" key="2">
    <source>
        <dbReference type="SAM" id="MobiDB-lite"/>
    </source>
</evidence>
<dbReference type="GO" id="GO:0005654">
    <property type="term" value="C:nucleoplasm"/>
    <property type="evidence" value="ECO:0007669"/>
    <property type="project" value="TreeGrafter"/>
</dbReference>
<dbReference type="Gene3D" id="3.30.160.60">
    <property type="entry name" value="Classic Zinc Finger"/>
    <property type="match status" value="1"/>
</dbReference>
<keyword evidence="1" id="KW-0862">Zinc</keyword>
<evidence type="ECO:0000259" key="3">
    <source>
        <dbReference type="PROSITE" id="PS50119"/>
    </source>
</evidence>
<evidence type="ECO:0000313" key="5">
    <source>
        <dbReference type="Proteomes" id="UP000271974"/>
    </source>
</evidence>
<dbReference type="AlphaFoldDB" id="A0A3S0ZGK4"/>
<dbReference type="GO" id="GO:0008270">
    <property type="term" value="F:zinc ion binding"/>
    <property type="evidence" value="ECO:0007669"/>
    <property type="project" value="UniProtKB-KW"/>
</dbReference>
<dbReference type="OrthoDB" id="10066958at2759"/>
<feature type="domain" description="B box-type" evidence="3">
    <location>
        <begin position="96"/>
        <end position="144"/>
    </location>
</feature>
<protein>
    <recommendedName>
        <fullName evidence="3">B box-type domain-containing protein</fullName>
    </recommendedName>
</protein>
<evidence type="ECO:0000256" key="1">
    <source>
        <dbReference type="PROSITE-ProRule" id="PRU00024"/>
    </source>
</evidence>
<dbReference type="SMART" id="SM00336">
    <property type="entry name" value="BBOX"/>
    <property type="match status" value="2"/>
</dbReference>
<dbReference type="CDD" id="cd19757">
    <property type="entry name" value="Bbox1"/>
    <property type="match status" value="1"/>
</dbReference>
<evidence type="ECO:0000313" key="4">
    <source>
        <dbReference type="EMBL" id="RUS78440.1"/>
    </source>
</evidence>
<keyword evidence="1" id="KW-0479">Metal-binding</keyword>
<dbReference type="PANTHER" id="PTHR25462:SF296">
    <property type="entry name" value="MEIOTIC P26, ISOFORM F"/>
    <property type="match status" value="1"/>
</dbReference>
<dbReference type="Proteomes" id="UP000271974">
    <property type="component" value="Unassembled WGS sequence"/>
</dbReference>
<dbReference type="SUPFAM" id="SSF57845">
    <property type="entry name" value="B-box zinc-binding domain"/>
    <property type="match status" value="1"/>
</dbReference>
<dbReference type="InterPro" id="IPR047153">
    <property type="entry name" value="TRIM45/56/19-like"/>
</dbReference>
<dbReference type="EMBL" id="RQTK01000510">
    <property type="protein sequence ID" value="RUS78440.1"/>
    <property type="molecule type" value="Genomic_DNA"/>
</dbReference>
<organism evidence="4 5">
    <name type="scientific">Elysia chlorotica</name>
    <name type="common">Eastern emerald elysia</name>
    <name type="synonym">Sea slug</name>
    <dbReference type="NCBI Taxonomy" id="188477"/>
    <lineage>
        <taxon>Eukaryota</taxon>
        <taxon>Metazoa</taxon>
        <taxon>Spiralia</taxon>
        <taxon>Lophotrochozoa</taxon>
        <taxon>Mollusca</taxon>
        <taxon>Gastropoda</taxon>
        <taxon>Heterobranchia</taxon>
        <taxon>Euthyneura</taxon>
        <taxon>Panpulmonata</taxon>
        <taxon>Sacoglossa</taxon>
        <taxon>Placobranchoidea</taxon>
        <taxon>Plakobranchidae</taxon>
        <taxon>Elysia</taxon>
    </lineage>
</organism>
<dbReference type="PANTHER" id="PTHR25462">
    <property type="entry name" value="BONUS, ISOFORM C-RELATED"/>
    <property type="match status" value="1"/>
</dbReference>
<feature type="non-terminal residue" evidence="4">
    <location>
        <position position="1"/>
    </location>
</feature>
<name>A0A3S0ZGK4_ELYCH</name>
<accession>A0A3S0ZGK4</accession>
<feature type="region of interest" description="Disordered" evidence="2">
    <location>
        <begin position="306"/>
        <end position="339"/>
    </location>
</feature>
<reference evidence="4 5" key="1">
    <citation type="submission" date="2019-01" db="EMBL/GenBank/DDBJ databases">
        <title>A draft genome assembly of the solar-powered sea slug Elysia chlorotica.</title>
        <authorList>
            <person name="Cai H."/>
            <person name="Li Q."/>
            <person name="Fang X."/>
            <person name="Li J."/>
            <person name="Curtis N.E."/>
            <person name="Altenburger A."/>
            <person name="Shibata T."/>
            <person name="Feng M."/>
            <person name="Maeda T."/>
            <person name="Schwartz J.A."/>
            <person name="Shigenobu S."/>
            <person name="Lundholm N."/>
            <person name="Nishiyama T."/>
            <person name="Yang H."/>
            <person name="Hasebe M."/>
            <person name="Li S."/>
            <person name="Pierce S.K."/>
            <person name="Wang J."/>
        </authorList>
    </citation>
    <scope>NUCLEOTIDE SEQUENCE [LARGE SCALE GENOMIC DNA]</scope>
    <source>
        <strain evidence="4">EC2010</strain>
        <tissue evidence="4">Whole organism of an adult</tissue>
    </source>
</reference>
<dbReference type="GO" id="GO:0061630">
    <property type="term" value="F:ubiquitin protein ligase activity"/>
    <property type="evidence" value="ECO:0007669"/>
    <property type="project" value="TreeGrafter"/>
</dbReference>
<comment type="caution">
    <text evidence="4">The sequence shown here is derived from an EMBL/GenBank/DDBJ whole genome shotgun (WGS) entry which is preliminary data.</text>
</comment>
<dbReference type="STRING" id="188477.A0A3S0ZGK4"/>
<sequence length="339" mass="38070">PGLESVDQWVDSFVFNTFIATVSKIKSARAAEKACDICRQERVLVEASAWCMECLEMLCEDCHRVHARSRASRDHKLISIDDLQNESTEKLMRPLARPLTCPTHRGKAVTRVCVDCKMAACETCSLVSHGKCRRLEELDKVSPTLRQDMHEARRRVEACRKASAVSSQGLTDQLATLTMSKDASLEEVRMIKEKLLELVMKKEEQAVKQIEAVYARQRDFLSRRLKSCDVGHSALGKTYQFLDNLIALGNDVDILKNFDTIVKHVNVLEKEQLPSYQQTLSTVLKFTPEKKTSEFLKNSGALGEVKLAKGTTKNEKQKTGSDDKTPAPATVNKNIKKVS</sequence>
<proteinExistence type="predicted"/>
<keyword evidence="1" id="KW-0863">Zinc-finger</keyword>
<dbReference type="PROSITE" id="PS50119">
    <property type="entry name" value="ZF_BBOX"/>
    <property type="match status" value="2"/>
</dbReference>
<feature type="domain" description="B box-type" evidence="3">
    <location>
        <begin position="33"/>
        <end position="80"/>
    </location>
</feature>
<keyword evidence="5" id="KW-1185">Reference proteome</keyword>